<organism evidence="4 5">
    <name type="scientific">Streptomyces spirodelae</name>
    <dbReference type="NCBI Taxonomy" id="2812904"/>
    <lineage>
        <taxon>Bacteria</taxon>
        <taxon>Bacillati</taxon>
        <taxon>Actinomycetota</taxon>
        <taxon>Actinomycetes</taxon>
        <taxon>Kitasatosporales</taxon>
        <taxon>Streptomycetaceae</taxon>
        <taxon>Streptomyces</taxon>
    </lineage>
</organism>
<dbReference type="InterPro" id="IPR047703">
    <property type="entry name" value="SCO2322-like"/>
</dbReference>
<dbReference type="Proteomes" id="UP001518976">
    <property type="component" value="Unassembled WGS sequence"/>
</dbReference>
<keyword evidence="2" id="KW-0472">Membrane</keyword>
<evidence type="ECO:0000313" key="4">
    <source>
        <dbReference type="EMBL" id="MBO8184519.1"/>
    </source>
</evidence>
<evidence type="ECO:0008006" key="6">
    <source>
        <dbReference type="Google" id="ProtNLM"/>
    </source>
</evidence>
<feature type="region of interest" description="Disordered" evidence="1">
    <location>
        <begin position="114"/>
        <end position="135"/>
    </location>
</feature>
<dbReference type="EMBL" id="JAFFZN010000002">
    <property type="protein sequence ID" value="MBO8184519.1"/>
    <property type="molecule type" value="Genomic_DNA"/>
</dbReference>
<keyword evidence="3" id="KW-0732">Signal</keyword>
<evidence type="ECO:0000256" key="2">
    <source>
        <dbReference type="SAM" id="Phobius"/>
    </source>
</evidence>
<evidence type="ECO:0000256" key="3">
    <source>
        <dbReference type="SAM" id="SignalP"/>
    </source>
</evidence>
<keyword evidence="2" id="KW-1133">Transmembrane helix</keyword>
<evidence type="ECO:0000256" key="1">
    <source>
        <dbReference type="SAM" id="MobiDB-lite"/>
    </source>
</evidence>
<keyword evidence="5" id="KW-1185">Reference proteome</keyword>
<sequence>MATGSAAVAAPAAATAPAVAAAPMAATADSDGYRYWSFWQQKKDGSWSYATEGPATLRPEDGDTVGFRFALSTNSQQADTPRGAVSFADACARTAAKEGSKRVAVRVDFGVRADAPKGESRKPPAPRTGCARIPGNGTAADALAKVAGPLRYNSEALLCAIDRYPAKGCGEQAKEGDGSEKNGEGGSENEKSADTNGTGSSDRSSDRSSDGGGGGGGGLSTGLGLTAGVAAVGILGAAALWQARRRKQ</sequence>
<feature type="compositionally biased region" description="Gly residues" evidence="1">
    <location>
        <begin position="210"/>
        <end position="220"/>
    </location>
</feature>
<feature type="region of interest" description="Disordered" evidence="1">
    <location>
        <begin position="170"/>
        <end position="220"/>
    </location>
</feature>
<dbReference type="NCBIfam" id="NF040672">
    <property type="entry name" value="SCO2322_fam"/>
    <property type="match status" value="1"/>
</dbReference>
<evidence type="ECO:0000313" key="5">
    <source>
        <dbReference type="Proteomes" id="UP001518976"/>
    </source>
</evidence>
<dbReference type="RefSeq" id="WP_209263478.1">
    <property type="nucleotide sequence ID" value="NZ_JAFFZN010000002.1"/>
</dbReference>
<keyword evidence="2" id="KW-0812">Transmembrane</keyword>
<feature type="signal peptide" evidence="3">
    <location>
        <begin position="1"/>
        <end position="20"/>
    </location>
</feature>
<reference evidence="4 5" key="1">
    <citation type="submission" date="2021-02" db="EMBL/GenBank/DDBJ databases">
        <title>Streptomyces spirodelae sp. nov., isolated from duckweed.</title>
        <authorList>
            <person name="Saimee Y."/>
            <person name="Duangmal K."/>
        </authorList>
    </citation>
    <scope>NUCLEOTIDE SEQUENCE [LARGE SCALE GENOMIC DNA]</scope>
    <source>
        <strain evidence="4 5">DW4-2</strain>
    </source>
</reference>
<feature type="chain" id="PRO_5047526509" description="Secreted protein" evidence="3">
    <location>
        <begin position="21"/>
        <end position="248"/>
    </location>
</feature>
<proteinExistence type="predicted"/>
<feature type="transmembrane region" description="Helical" evidence="2">
    <location>
        <begin position="222"/>
        <end position="241"/>
    </location>
</feature>
<gene>
    <name evidence="4" type="ORF">JW592_03370</name>
</gene>
<protein>
    <recommendedName>
        <fullName evidence="6">Secreted protein</fullName>
    </recommendedName>
</protein>
<accession>A0ABS3WN19</accession>
<comment type="caution">
    <text evidence="4">The sequence shown here is derived from an EMBL/GenBank/DDBJ whole genome shotgun (WGS) entry which is preliminary data.</text>
</comment>
<feature type="compositionally biased region" description="Basic and acidic residues" evidence="1">
    <location>
        <begin position="172"/>
        <end position="193"/>
    </location>
</feature>
<name>A0ABS3WN19_9ACTN</name>